<dbReference type="Pfam" id="PF00015">
    <property type="entry name" value="MCPsignal"/>
    <property type="match status" value="1"/>
</dbReference>
<feature type="domain" description="NIT" evidence="6">
    <location>
        <begin position="54"/>
        <end position="305"/>
    </location>
</feature>
<sequence length="685" mass="71930">MARLLRKLGIGARIWIAVLIPVAGMLAFSVLGVAGKYGEVQRMRSFRELTALAPVIGASVHELQKERGMSVGFVGSHGAKFGDRIGAQRALSDGRLATLATDLSRFETEPAAAALAGLIAQTRGALAKLSGERAAVDHLALSQSQTAGYYTSLIGGMLSMVEQLAVMDNDARLAKAITAYTQLLQGKERAGQERAVGAGGFGAGHFETAAYQHFIALIAQQNAFFSTFLAYAGPDERQALALALASPAALAVDRMSQTAYDSPFTGGTGHVDAAVWFDTITRKIDLLKGVEDKVAGNLQSLASAIQAQAEHAFDWTLGATALLFALALSVAWAIAADISRPLGRVIAGMKDLSAGDYGHGTDGADRQDQIGDMARAVETFRQGLIRADDLARQQQAERDAKDRRARVIDALLQQFNGEVADELGSMAEAARQMEATSRIMSATADQTAGQATAVAAAVEEMSANMHVVSSAAEQLVAAVDRINSRVTDSARIAETARERAQETNSLFEGLTQAVGRISDVVGLINHIASQTNLLALNATIEAARAGDAGKGFAVVAGEVKTLANQTGKATDEISAQINAVQNETHAAVEAIADITAIIHRMSDFSTGILQAVSEQDVATSEISDNVHQVSQGADEVTTNVSGVRNAAGETGRAAGNVLAVARDVAERTENLRRQIDAFLSNIRAA</sequence>
<feature type="domain" description="Methyl-accepting transducer" evidence="4">
    <location>
        <begin position="429"/>
        <end position="651"/>
    </location>
</feature>
<reference evidence="7" key="1">
    <citation type="submission" date="2016-10" db="EMBL/GenBank/DDBJ databases">
        <title>Sequence of Gallionella enrichment culture.</title>
        <authorList>
            <person name="Poehlein A."/>
            <person name="Muehling M."/>
            <person name="Daniel R."/>
        </authorList>
    </citation>
    <scope>NUCLEOTIDE SEQUENCE</scope>
</reference>
<keyword evidence="3" id="KW-1133">Transmembrane helix</keyword>
<evidence type="ECO:0000256" key="1">
    <source>
        <dbReference type="ARBA" id="ARBA00023224"/>
    </source>
</evidence>
<dbReference type="InterPro" id="IPR013587">
    <property type="entry name" value="Nitrate/nitrite_sensing"/>
</dbReference>
<evidence type="ECO:0000256" key="2">
    <source>
        <dbReference type="ARBA" id="ARBA00029447"/>
    </source>
</evidence>
<dbReference type="Gene3D" id="6.10.340.10">
    <property type="match status" value="1"/>
</dbReference>
<proteinExistence type="inferred from homology"/>
<dbReference type="PROSITE" id="PS50906">
    <property type="entry name" value="NIT"/>
    <property type="match status" value="1"/>
</dbReference>
<dbReference type="PROSITE" id="PS50885">
    <property type="entry name" value="HAMP"/>
    <property type="match status" value="1"/>
</dbReference>
<feature type="domain" description="HAMP" evidence="5">
    <location>
        <begin position="336"/>
        <end position="389"/>
    </location>
</feature>
<keyword evidence="1" id="KW-0807">Transducer</keyword>
<accession>A0A1J5R0M0</accession>
<feature type="transmembrane region" description="Helical" evidence="3">
    <location>
        <begin position="12"/>
        <end position="34"/>
    </location>
</feature>
<evidence type="ECO:0000259" key="6">
    <source>
        <dbReference type="PROSITE" id="PS50906"/>
    </source>
</evidence>
<dbReference type="PANTHER" id="PTHR32089">
    <property type="entry name" value="METHYL-ACCEPTING CHEMOTAXIS PROTEIN MCPB"/>
    <property type="match status" value="1"/>
</dbReference>
<name>A0A1J5R0M0_9ZZZZ</name>
<dbReference type="AlphaFoldDB" id="A0A1J5R0M0"/>
<dbReference type="PANTHER" id="PTHR32089:SF112">
    <property type="entry name" value="LYSOZYME-LIKE PROTEIN-RELATED"/>
    <property type="match status" value="1"/>
</dbReference>
<dbReference type="SUPFAM" id="SSF58104">
    <property type="entry name" value="Methyl-accepting chemotaxis protein (MCP) signaling domain"/>
    <property type="match status" value="1"/>
</dbReference>
<dbReference type="InterPro" id="IPR010910">
    <property type="entry name" value="Nitrate/nitrite_sensing_bac"/>
</dbReference>
<evidence type="ECO:0000259" key="5">
    <source>
        <dbReference type="PROSITE" id="PS50885"/>
    </source>
</evidence>
<dbReference type="PROSITE" id="PS50111">
    <property type="entry name" value="CHEMOTAXIS_TRANSDUC_2"/>
    <property type="match status" value="1"/>
</dbReference>
<evidence type="ECO:0000313" key="7">
    <source>
        <dbReference type="EMBL" id="OIQ89448.1"/>
    </source>
</evidence>
<dbReference type="Gene3D" id="1.10.287.950">
    <property type="entry name" value="Methyl-accepting chemotaxis protein"/>
    <property type="match status" value="1"/>
</dbReference>
<dbReference type="EMBL" id="MLJW01000330">
    <property type="protein sequence ID" value="OIQ89448.1"/>
    <property type="molecule type" value="Genomic_DNA"/>
</dbReference>
<dbReference type="InterPro" id="IPR003660">
    <property type="entry name" value="HAMP_dom"/>
</dbReference>
<keyword evidence="3" id="KW-0812">Transmembrane</keyword>
<gene>
    <name evidence="7" type="primary">ctpH_15</name>
    <name evidence="7" type="ORF">GALL_286680</name>
</gene>
<evidence type="ECO:0000259" key="4">
    <source>
        <dbReference type="PROSITE" id="PS50111"/>
    </source>
</evidence>
<comment type="caution">
    <text evidence="7">The sequence shown here is derived from an EMBL/GenBank/DDBJ whole genome shotgun (WGS) entry which is preliminary data.</text>
</comment>
<dbReference type="GO" id="GO:0007165">
    <property type="term" value="P:signal transduction"/>
    <property type="evidence" value="ECO:0007669"/>
    <property type="project" value="UniProtKB-KW"/>
</dbReference>
<organism evidence="7">
    <name type="scientific">mine drainage metagenome</name>
    <dbReference type="NCBI Taxonomy" id="410659"/>
    <lineage>
        <taxon>unclassified sequences</taxon>
        <taxon>metagenomes</taxon>
        <taxon>ecological metagenomes</taxon>
    </lineage>
</organism>
<evidence type="ECO:0000256" key="3">
    <source>
        <dbReference type="SAM" id="Phobius"/>
    </source>
</evidence>
<dbReference type="InterPro" id="IPR004089">
    <property type="entry name" value="MCPsignal_dom"/>
</dbReference>
<dbReference type="GO" id="GO:0016020">
    <property type="term" value="C:membrane"/>
    <property type="evidence" value="ECO:0007669"/>
    <property type="project" value="InterPro"/>
</dbReference>
<protein>
    <submittedName>
        <fullName evidence="7">Methyl-accepting chemotaxis protein CtpH</fullName>
    </submittedName>
</protein>
<comment type="similarity">
    <text evidence="2">Belongs to the methyl-accepting chemotaxis (MCP) protein family.</text>
</comment>
<dbReference type="SMART" id="SM00283">
    <property type="entry name" value="MA"/>
    <property type="match status" value="1"/>
</dbReference>
<keyword evidence="3" id="KW-0472">Membrane</keyword>
<dbReference type="Pfam" id="PF08376">
    <property type="entry name" value="NIT"/>
    <property type="match status" value="1"/>
</dbReference>